<reference evidence="1 2" key="1">
    <citation type="journal article" date="2013" name="Proc. Natl. Acad. Sci. U.S.A.">
        <title>Genome of an arbuscular mycorrhizal fungus provides insight into the oldest plant symbiosis.</title>
        <authorList>
            <person name="Tisserant E."/>
            <person name="Malbreil M."/>
            <person name="Kuo A."/>
            <person name="Kohler A."/>
            <person name="Symeonidi A."/>
            <person name="Balestrini R."/>
            <person name="Charron P."/>
            <person name="Duensing N."/>
            <person name="Frei Dit Frey N."/>
            <person name="Gianinazzi-Pearson V."/>
            <person name="Gilbert L.B."/>
            <person name="Handa Y."/>
            <person name="Herr J.R."/>
            <person name="Hijri M."/>
            <person name="Koul R."/>
            <person name="Kawaguchi M."/>
            <person name="Krajinski F."/>
            <person name="Lammers P.J."/>
            <person name="Masclaux F.G."/>
            <person name="Murat C."/>
            <person name="Morin E."/>
            <person name="Ndikumana S."/>
            <person name="Pagni M."/>
            <person name="Petitpierre D."/>
            <person name="Requena N."/>
            <person name="Rosikiewicz P."/>
            <person name="Riley R."/>
            <person name="Saito K."/>
            <person name="San Clemente H."/>
            <person name="Shapiro H."/>
            <person name="van Tuinen D."/>
            <person name="Becard G."/>
            <person name="Bonfante P."/>
            <person name="Paszkowski U."/>
            <person name="Shachar-Hill Y.Y."/>
            <person name="Tuskan G.A."/>
            <person name="Young P.W."/>
            <person name="Sanders I.R."/>
            <person name="Henrissat B."/>
            <person name="Rensing S.A."/>
            <person name="Grigoriev I.V."/>
            <person name="Corradi N."/>
            <person name="Roux C."/>
            <person name="Martin F."/>
        </authorList>
    </citation>
    <scope>NUCLEOTIDE SEQUENCE [LARGE SCALE GENOMIC DNA]</scope>
    <source>
        <strain evidence="1 2">DAOM 197198</strain>
    </source>
</reference>
<dbReference type="EMBL" id="AUPC02000316">
    <property type="protein sequence ID" value="POG62023.1"/>
    <property type="molecule type" value="Genomic_DNA"/>
</dbReference>
<keyword evidence="2" id="KW-1185">Reference proteome</keyword>
<comment type="caution">
    <text evidence="1">The sequence shown here is derived from an EMBL/GenBank/DDBJ whole genome shotgun (WGS) entry which is preliminary data.</text>
</comment>
<evidence type="ECO:0000313" key="1">
    <source>
        <dbReference type="EMBL" id="POG62023.1"/>
    </source>
</evidence>
<gene>
    <name evidence="1" type="ORF">GLOIN_2v1699734</name>
</gene>
<proteinExistence type="predicted"/>
<sequence length="73" mass="8646">MSCLTRQVSVIIIIRKLKIFFCDIVIKKKKLVLAHYYSYARSTFFSLFLSMVNKKSINLYKYTIDDIIIITCK</sequence>
<dbReference type="AlphaFoldDB" id="A0A2P4P9G6"/>
<reference evidence="1 2" key="2">
    <citation type="journal article" date="2018" name="New Phytol.">
        <title>High intraspecific genome diversity in the model arbuscular mycorrhizal symbiont Rhizophagus irregularis.</title>
        <authorList>
            <person name="Chen E.C.H."/>
            <person name="Morin E."/>
            <person name="Beaudet D."/>
            <person name="Noel J."/>
            <person name="Yildirir G."/>
            <person name="Ndikumana S."/>
            <person name="Charron P."/>
            <person name="St-Onge C."/>
            <person name="Giorgi J."/>
            <person name="Kruger M."/>
            <person name="Marton T."/>
            <person name="Ropars J."/>
            <person name="Grigoriev I.V."/>
            <person name="Hainaut M."/>
            <person name="Henrissat B."/>
            <person name="Roux C."/>
            <person name="Martin F."/>
            <person name="Corradi N."/>
        </authorList>
    </citation>
    <scope>NUCLEOTIDE SEQUENCE [LARGE SCALE GENOMIC DNA]</scope>
    <source>
        <strain evidence="1 2">DAOM 197198</strain>
    </source>
</reference>
<accession>A0A2P4P9G6</accession>
<protein>
    <submittedName>
        <fullName evidence="1">Uncharacterized protein</fullName>
    </submittedName>
</protein>
<dbReference type="Proteomes" id="UP000018888">
    <property type="component" value="Unassembled WGS sequence"/>
</dbReference>
<name>A0A2P4P9G6_RHIID</name>
<evidence type="ECO:0000313" key="2">
    <source>
        <dbReference type="Proteomes" id="UP000018888"/>
    </source>
</evidence>
<organism evidence="1 2">
    <name type="scientific">Rhizophagus irregularis (strain DAOM 181602 / DAOM 197198 / MUCL 43194)</name>
    <name type="common">Arbuscular mycorrhizal fungus</name>
    <name type="synonym">Glomus intraradices</name>
    <dbReference type="NCBI Taxonomy" id="747089"/>
    <lineage>
        <taxon>Eukaryota</taxon>
        <taxon>Fungi</taxon>
        <taxon>Fungi incertae sedis</taxon>
        <taxon>Mucoromycota</taxon>
        <taxon>Glomeromycotina</taxon>
        <taxon>Glomeromycetes</taxon>
        <taxon>Glomerales</taxon>
        <taxon>Glomeraceae</taxon>
        <taxon>Rhizophagus</taxon>
    </lineage>
</organism>